<sequence length="438" mass="48067">MFLILLAGLFVASTNAAAGSSLSTNVLDNGVIGDPQVDCMEDRVKLTFRTEKPFNGRIFVKGMIENDKCVQNFVPTSSSSSSNNGNSNSNSNNNRPGAEFEILNGDCNMRRSRKISPDERGIEQSITIIISFHNTFITKVDRAYRCTCFYMEADKVVTSKLDVSEIPTTDLIDTAKMPLCTYSVRRGSVNGAIVNYATVGEPLFHVWQCESDMFSMLVHSCFVDSDGGNDKKPLLDEHGCSIDTSIIPDLSYNQAANLAYTEVNAFKFADKVTTYFQCAVSTCMISEGMCNGKTPPRCTGAGAGGAGSAFNGFKRVRRSPYYVAAEATVSNSTKSPFDFTMDLSADKIIVFDLDDLKADNEAAALTMHQKIENAIRASSTSPSTSSSSMMNEKYFSDGICLSQESILTFIAFLAILLIFGCSFIAYFFLRLRFWHLKK</sequence>
<reference evidence="2" key="1">
    <citation type="submission" date="2022-11" db="UniProtKB">
        <authorList>
            <consortium name="WormBaseParasite"/>
        </authorList>
    </citation>
    <scope>IDENTIFICATION</scope>
</reference>
<organism evidence="1 2">
    <name type="scientific">Panagrolaimus sp. ES5</name>
    <dbReference type="NCBI Taxonomy" id="591445"/>
    <lineage>
        <taxon>Eukaryota</taxon>
        <taxon>Metazoa</taxon>
        <taxon>Ecdysozoa</taxon>
        <taxon>Nematoda</taxon>
        <taxon>Chromadorea</taxon>
        <taxon>Rhabditida</taxon>
        <taxon>Tylenchina</taxon>
        <taxon>Panagrolaimomorpha</taxon>
        <taxon>Panagrolaimoidea</taxon>
        <taxon>Panagrolaimidae</taxon>
        <taxon>Panagrolaimus</taxon>
    </lineage>
</organism>
<accession>A0AC34F6F9</accession>
<dbReference type="Proteomes" id="UP000887579">
    <property type="component" value="Unplaced"/>
</dbReference>
<protein>
    <submittedName>
        <fullName evidence="2">ZP domain-containing protein</fullName>
    </submittedName>
</protein>
<dbReference type="WBParaSite" id="ES5_v2.g12719.t1">
    <property type="protein sequence ID" value="ES5_v2.g12719.t1"/>
    <property type="gene ID" value="ES5_v2.g12719"/>
</dbReference>
<proteinExistence type="predicted"/>
<evidence type="ECO:0000313" key="2">
    <source>
        <dbReference type="WBParaSite" id="ES5_v2.g12719.t1"/>
    </source>
</evidence>
<name>A0AC34F6F9_9BILA</name>
<evidence type="ECO:0000313" key="1">
    <source>
        <dbReference type="Proteomes" id="UP000887579"/>
    </source>
</evidence>